<dbReference type="Proteomes" id="UP000050509">
    <property type="component" value="Unassembled WGS sequence"/>
</dbReference>
<dbReference type="SUPFAM" id="SSF52540">
    <property type="entry name" value="P-loop containing nucleoside triphosphate hydrolases"/>
    <property type="match status" value="1"/>
</dbReference>
<organism evidence="2 3">
    <name type="scientific">Kouleothrix aurantiaca</name>
    <dbReference type="NCBI Taxonomy" id="186479"/>
    <lineage>
        <taxon>Bacteria</taxon>
        <taxon>Bacillati</taxon>
        <taxon>Chloroflexota</taxon>
        <taxon>Chloroflexia</taxon>
        <taxon>Chloroflexales</taxon>
        <taxon>Roseiflexineae</taxon>
        <taxon>Roseiflexaceae</taxon>
        <taxon>Kouleothrix</taxon>
    </lineage>
</organism>
<name>A0A0P9FC31_9CHLR</name>
<dbReference type="AlphaFoldDB" id="A0A0P9FC31"/>
<dbReference type="InterPro" id="IPR007111">
    <property type="entry name" value="NACHT_NTPase"/>
</dbReference>
<dbReference type="PANTHER" id="PTHR46844:SF1">
    <property type="entry name" value="SLR5058 PROTEIN"/>
    <property type="match status" value="1"/>
</dbReference>
<evidence type="ECO:0000313" key="3">
    <source>
        <dbReference type="Proteomes" id="UP000050509"/>
    </source>
</evidence>
<proteinExistence type="predicted"/>
<sequence>MRDSALGTGNLVLHDITIAAGGALAIGAPPAAQPPDPEALRHALAKYLATLLERYRFLSLQGLSARGTQQLRIEMKAVFVNLQTDQRIAELSVFSDVVNRRQPAKRTKGEKQAVATPQISADLDQWLRELLTDTDRAILLNTRNADQGRREALLQQLQGPRTALELIRHHTTLVLLGDPGSGKTTVLRHVAMGFALARLQAERNEPAALEPELAWPGTLPIPILIQLRRFAADLGAPPADAGPLLRHLEQALAGDRHGSLAQHLLGRLEEGGVLLMCDGLDEVADDTQRAWASQAVALFATRFPRSRVVVTSRVHAYRDACMLPPPFLVAKLQPMQPDAQDDFIQRWYRAALLHGSGLDAAEQAQAAAAKAYDLIGALGRRERLREIAANPLLLTMMALVHQHRLRLPQQRAELYKECLLLLLEQWEQQRGDGSSAGLAKTLGVPDQTDRLALIQPLAYALQERGREEARTDEVRDWLLRRFLGLARNDVAQAETLIERFLLFLEGRSGLLIARDIKDRYAFPHKTFQEYLAARELIYRGMQTLQHEVLAHRHAATWREVILLVAGH</sequence>
<dbReference type="PROSITE" id="PS50837">
    <property type="entry name" value="NACHT"/>
    <property type="match status" value="1"/>
</dbReference>
<reference evidence="2 3" key="1">
    <citation type="submission" date="2015-09" db="EMBL/GenBank/DDBJ databases">
        <title>Draft genome sequence of Kouleothrix aurantiaca JCM 19913.</title>
        <authorList>
            <person name="Hemp J."/>
        </authorList>
    </citation>
    <scope>NUCLEOTIDE SEQUENCE [LARGE SCALE GENOMIC DNA]</scope>
    <source>
        <strain evidence="2 3">COM-B</strain>
    </source>
</reference>
<evidence type="ECO:0000259" key="1">
    <source>
        <dbReference type="PROSITE" id="PS50837"/>
    </source>
</evidence>
<dbReference type="PATRIC" id="fig|186479.3.peg.2237"/>
<gene>
    <name evidence="2" type="ORF">SE17_28745</name>
</gene>
<feature type="non-terminal residue" evidence="2">
    <location>
        <position position="567"/>
    </location>
</feature>
<comment type="caution">
    <text evidence="2">The sequence shown here is derived from an EMBL/GenBank/DDBJ whole genome shotgun (WGS) entry which is preliminary data.</text>
</comment>
<protein>
    <recommendedName>
        <fullName evidence="1">NACHT domain-containing protein</fullName>
    </recommendedName>
</protein>
<evidence type="ECO:0000313" key="2">
    <source>
        <dbReference type="EMBL" id="KPV50129.1"/>
    </source>
</evidence>
<dbReference type="Gene3D" id="3.40.50.300">
    <property type="entry name" value="P-loop containing nucleotide triphosphate hydrolases"/>
    <property type="match status" value="1"/>
</dbReference>
<dbReference type="PANTHER" id="PTHR46844">
    <property type="entry name" value="SLR5058 PROTEIN"/>
    <property type="match status" value="1"/>
</dbReference>
<dbReference type="EMBL" id="LJCR01001565">
    <property type="protein sequence ID" value="KPV50129.1"/>
    <property type="molecule type" value="Genomic_DNA"/>
</dbReference>
<dbReference type="InterPro" id="IPR027417">
    <property type="entry name" value="P-loop_NTPase"/>
</dbReference>
<accession>A0A0P9FC31</accession>
<feature type="domain" description="NACHT" evidence="1">
    <location>
        <begin position="171"/>
        <end position="313"/>
    </location>
</feature>
<keyword evidence="3" id="KW-1185">Reference proteome</keyword>